<evidence type="ECO:0000313" key="1">
    <source>
        <dbReference type="EMBL" id="MCY6957839.1"/>
    </source>
</evidence>
<dbReference type="InterPro" id="IPR003669">
    <property type="entry name" value="Thymidylate_synthase_ThyX"/>
</dbReference>
<dbReference type="Pfam" id="PF02511">
    <property type="entry name" value="Thy1"/>
    <property type="match status" value="1"/>
</dbReference>
<keyword evidence="2" id="KW-1185">Reference proteome</keyword>
<dbReference type="InterPro" id="IPR036098">
    <property type="entry name" value="Thymidylate_synthase_ThyX_sf"/>
</dbReference>
<organism evidence="1 2">
    <name type="scientific">Clostridium brassicae</name>
    <dbReference type="NCBI Taxonomy" id="2999072"/>
    <lineage>
        <taxon>Bacteria</taxon>
        <taxon>Bacillati</taxon>
        <taxon>Bacillota</taxon>
        <taxon>Clostridia</taxon>
        <taxon>Eubacteriales</taxon>
        <taxon>Clostridiaceae</taxon>
        <taxon>Clostridium</taxon>
    </lineage>
</organism>
<name>A0ABT4D6B2_9CLOT</name>
<dbReference type="InterPro" id="IPR027434">
    <property type="entry name" value="Homing_endonucl"/>
</dbReference>
<evidence type="ECO:0000313" key="2">
    <source>
        <dbReference type="Proteomes" id="UP001144612"/>
    </source>
</evidence>
<dbReference type="EMBL" id="JAPQFJ010000003">
    <property type="protein sequence ID" value="MCY6957839.1"/>
    <property type="molecule type" value="Genomic_DNA"/>
</dbReference>
<dbReference type="Gene3D" id="3.30.70.3180">
    <property type="match status" value="1"/>
</dbReference>
<dbReference type="SUPFAM" id="SSF69796">
    <property type="entry name" value="Thymidylate synthase-complementing protein Thy1"/>
    <property type="match status" value="1"/>
</dbReference>
<protein>
    <submittedName>
        <fullName evidence="1">FAD-dependent thymidylate synthase</fullName>
    </submittedName>
</protein>
<dbReference type="CDD" id="cd20175">
    <property type="entry name" value="ThyX"/>
    <property type="match status" value="1"/>
</dbReference>
<sequence>MDKVLKNIDNQFLKSFILGVFEGDGHLSTSKNGTNLNITGTYETCKTIQDIICDELSVKRNKISKSTKGEKTYILSFTTKEQVIAILKWIYSEAKAEYCHVKKLKKVLELVPELKEKFDKQFIKYIEKEFNCNTPQSIVDNKLALGVYVRSLSNIKETYSKLQFLLAKSGHWGQRANEDARSIIPNAFLSNIVVTMNLRAFRHFYEERSCFHAQAEIRELANRMMDLVKEIVPFADYKAKKCGIICSECTSK</sequence>
<reference evidence="1" key="1">
    <citation type="submission" date="2022-12" db="EMBL/GenBank/DDBJ databases">
        <title>Clostridium sp. nov., isolated from industrial wastewater.</title>
        <authorList>
            <person name="Jiayan W."/>
        </authorList>
    </citation>
    <scope>NUCLEOTIDE SEQUENCE</scope>
    <source>
        <strain evidence="1">ZC22-4</strain>
    </source>
</reference>
<dbReference type="PANTHER" id="PTHR34934:SF1">
    <property type="entry name" value="FLAVIN-DEPENDENT THYMIDYLATE SYNTHASE"/>
    <property type="match status" value="1"/>
</dbReference>
<dbReference type="Proteomes" id="UP001144612">
    <property type="component" value="Unassembled WGS sequence"/>
</dbReference>
<proteinExistence type="predicted"/>
<accession>A0ABT4D6B2</accession>
<dbReference type="PROSITE" id="PS51331">
    <property type="entry name" value="THYX"/>
    <property type="match status" value="1"/>
</dbReference>
<dbReference type="PANTHER" id="PTHR34934">
    <property type="entry name" value="FLAVIN-DEPENDENT THYMIDYLATE SYNTHASE"/>
    <property type="match status" value="1"/>
</dbReference>
<gene>
    <name evidence="1" type="ORF">OW729_04380</name>
</gene>
<dbReference type="SUPFAM" id="SSF55608">
    <property type="entry name" value="Homing endonucleases"/>
    <property type="match status" value="1"/>
</dbReference>
<dbReference type="Gene3D" id="3.10.28.10">
    <property type="entry name" value="Homing endonucleases"/>
    <property type="match status" value="1"/>
</dbReference>
<comment type="caution">
    <text evidence="1">The sequence shown here is derived from an EMBL/GenBank/DDBJ whole genome shotgun (WGS) entry which is preliminary data.</text>
</comment>